<name>A0A3Q9BUQ2_9ACTN</name>
<evidence type="ECO:0000259" key="6">
    <source>
        <dbReference type="Pfam" id="PF13193"/>
    </source>
</evidence>
<evidence type="ECO:0000313" key="8">
    <source>
        <dbReference type="Proteomes" id="UP000280197"/>
    </source>
</evidence>
<sequence length="229" mass="24221">MRCAHRSRRLRLGGVEVGRVALGSQKGVESEGDDVAVKDLVESGGAWISSVELETAIASPPDVVEAAAIARPDPRWTERPVAYVARCEGSATGAEDLEATAQKAPDPLRTELRAASKAFARAQNPRYGRKSVLLTHCAARPATSSTPPAAPTAMQWPPGRSLRLDDHRGRALARSEAPRPPGRSCPPGRPAPADGRRPSTCSDARRTHSPTAQGSSPPRAGQRYTSSSP</sequence>
<feature type="region of interest" description="Disordered" evidence="5">
    <location>
        <begin position="138"/>
        <end position="229"/>
    </location>
</feature>
<proteinExistence type="inferred from homology"/>
<dbReference type="AlphaFoldDB" id="A0A3Q9BUQ2"/>
<evidence type="ECO:0000256" key="5">
    <source>
        <dbReference type="SAM" id="MobiDB-lite"/>
    </source>
</evidence>
<dbReference type="GO" id="GO:0006631">
    <property type="term" value="P:fatty acid metabolic process"/>
    <property type="evidence" value="ECO:0007669"/>
    <property type="project" value="UniProtKB-KW"/>
</dbReference>
<dbReference type="EMBL" id="CP034463">
    <property type="protein sequence ID" value="AZP14841.1"/>
    <property type="molecule type" value="Genomic_DNA"/>
</dbReference>
<dbReference type="PANTHER" id="PTHR43859">
    <property type="entry name" value="ACYL-ACTIVATING ENZYME"/>
    <property type="match status" value="1"/>
</dbReference>
<evidence type="ECO:0000256" key="4">
    <source>
        <dbReference type="ARBA" id="ARBA00023098"/>
    </source>
</evidence>
<keyword evidence="2" id="KW-0436">Ligase</keyword>
<dbReference type="SUPFAM" id="SSF56801">
    <property type="entry name" value="Acetyl-CoA synthetase-like"/>
    <property type="match status" value="1"/>
</dbReference>
<dbReference type="KEGG" id="saqu:EJC51_00880"/>
<dbReference type="InterPro" id="IPR025110">
    <property type="entry name" value="AMP-bd_C"/>
</dbReference>
<evidence type="ECO:0000256" key="2">
    <source>
        <dbReference type="ARBA" id="ARBA00022598"/>
    </source>
</evidence>
<feature type="compositionally biased region" description="Pro residues" evidence="5">
    <location>
        <begin position="178"/>
        <end position="190"/>
    </location>
</feature>
<evidence type="ECO:0000313" key="7">
    <source>
        <dbReference type="EMBL" id="AZP14841.1"/>
    </source>
</evidence>
<keyword evidence="4" id="KW-0443">Lipid metabolism</keyword>
<keyword evidence="8" id="KW-1185">Reference proteome</keyword>
<feature type="compositionally biased region" description="Low complexity" evidence="5">
    <location>
        <begin position="138"/>
        <end position="153"/>
    </location>
</feature>
<dbReference type="PANTHER" id="PTHR43859:SF4">
    <property type="entry name" value="BUTANOATE--COA LIGASE AAE1-RELATED"/>
    <property type="match status" value="1"/>
</dbReference>
<accession>A0A3Q9BUQ2</accession>
<dbReference type="Pfam" id="PF13193">
    <property type="entry name" value="AMP-binding_C"/>
    <property type="match status" value="1"/>
</dbReference>
<dbReference type="InterPro" id="IPR045851">
    <property type="entry name" value="AMP-bd_C_sf"/>
</dbReference>
<gene>
    <name evidence="7" type="ORF">EJC51_00880</name>
</gene>
<comment type="similarity">
    <text evidence="1">Belongs to the ATP-dependent AMP-binding enzyme family.</text>
</comment>
<reference evidence="7 8" key="1">
    <citation type="submission" date="2018-12" db="EMBL/GenBank/DDBJ databases">
        <authorList>
            <person name="Li K."/>
        </authorList>
    </citation>
    <scope>NUCLEOTIDE SEQUENCE [LARGE SCALE GENOMIC DNA]</scope>
    <source>
        <strain evidence="8">CR22</strain>
    </source>
</reference>
<organism evidence="7 8">
    <name type="scientific">Streptomyces aquilus</name>
    <dbReference type="NCBI Taxonomy" id="2548456"/>
    <lineage>
        <taxon>Bacteria</taxon>
        <taxon>Bacillati</taxon>
        <taxon>Actinomycetota</taxon>
        <taxon>Actinomycetes</taxon>
        <taxon>Kitasatosporales</taxon>
        <taxon>Streptomycetaceae</taxon>
        <taxon>Streptomyces</taxon>
    </lineage>
</organism>
<keyword evidence="3" id="KW-0276">Fatty acid metabolism</keyword>
<feature type="domain" description="AMP-binding enzyme C-terminal" evidence="6">
    <location>
        <begin position="52"/>
        <end position="102"/>
    </location>
</feature>
<evidence type="ECO:0000256" key="1">
    <source>
        <dbReference type="ARBA" id="ARBA00006432"/>
    </source>
</evidence>
<evidence type="ECO:0000256" key="3">
    <source>
        <dbReference type="ARBA" id="ARBA00022832"/>
    </source>
</evidence>
<protein>
    <recommendedName>
        <fullName evidence="6">AMP-binding enzyme C-terminal domain-containing protein</fullName>
    </recommendedName>
</protein>
<dbReference type="GO" id="GO:0016874">
    <property type="term" value="F:ligase activity"/>
    <property type="evidence" value="ECO:0007669"/>
    <property type="project" value="UniProtKB-KW"/>
</dbReference>
<dbReference type="Proteomes" id="UP000280197">
    <property type="component" value="Chromosome"/>
</dbReference>
<dbReference type="Gene3D" id="3.30.300.30">
    <property type="match status" value="1"/>
</dbReference>